<dbReference type="InterPro" id="IPR040457">
    <property type="entry name" value="GCP_C"/>
</dbReference>
<dbReference type="GO" id="GO:0043015">
    <property type="term" value="F:gamma-tubulin binding"/>
    <property type="evidence" value="ECO:0007669"/>
    <property type="project" value="InterPro"/>
</dbReference>
<dbReference type="PANTHER" id="PTHR19302">
    <property type="entry name" value="GAMMA TUBULIN COMPLEX PROTEIN"/>
    <property type="match status" value="1"/>
</dbReference>
<dbReference type="Pfam" id="PF04130">
    <property type="entry name" value="GCP_C_terminal"/>
    <property type="match status" value="1"/>
</dbReference>
<name>A0A833QUB3_9POAL</name>
<evidence type="ECO:0000256" key="4">
    <source>
        <dbReference type="ARBA" id="ARBA00022701"/>
    </source>
</evidence>
<evidence type="ECO:0000256" key="2">
    <source>
        <dbReference type="ARBA" id="ARBA00010337"/>
    </source>
</evidence>
<dbReference type="GO" id="GO:0031122">
    <property type="term" value="P:cytoplasmic microtubule organization"/>
    <property type="evidence" value="ECO:0007669"/>
    <property type="project" value="TreeGrafter"/>
</dbReference>
<dbReference type="GO" id="GO:0051225">
    <property type="term" value="P:spindle assembly"/>
    <property type="evidence" value="ECO:0007669"/>
    <property type="project" value="TreeGrafter"/>
</dbReference>
<dbReference type="GO" id="GO:0000922">
    <property type="term" value="C:spindle pole"/>
    <property type="evidence" value="ECO:0007669"/>
    <property type="project" value="InterPro"/>
</dbReference>
<evidence type="ECO:0000259" key="7">
    <source>
        <dbReference type="Pfam" id="PF17681"/>
    </source>
</evidence>
<keyword evidence="5" id="KW-0206">Cytoskeleton</keyword>
<dbReference type="Gene3D" id="1.20.120.1900">
    <property type="entry name" value="Gamma-tubulin complex, C-terminal domain"/>
    <property type="match status" value="1"/>
</dbReference>
<dbReference type="InterPro" id="IPR041470">
    <property type="entry name" value="GCP_N"/>
</dbReference>
<dbReference type="Proteomes" id="UP000623129">
    <property type="component" value="Unassembled WGS sequence"/>
</dbReference>
<dbReference type="InterPro" id="IPR007259">
    <property type="entry name" value="GCP"/>
</dbReference>
<keyword evidence="9" id="KW-1185">Reference proteome</keyword>
<evidence type="ECO:0000256" key="5">
    <source>
        <dbReference type="ARBA" id="ARBA00023212"/>
    </source>
</evidence>
<dbReference type="PANTHER" id="PTHR19302:SF70">
    <property type="entry name" value="GAMMA-TUBULIN COMPLEX COMPONENT 6"/>
    <property type="match status" value="1"/>
</dbReference>
<evidence type="ECO:0000256" key="3">
    <source>
        <dbReference type="ARBA" id="ARBA00022490"/>
    </source>
</evidence>
<evidence type="ECO:0000313" key="8">
    <source>
        <dbReference type="EMBL" id="KAF3327547.1"/>
    </source>
</evidence>
<comment type="subcellular location">
    <subcellularLocation>
        <location evidence="1">Cytoplasm</location>
        <location evidence="1">Cytoskeleton</location>
    </subcellularLocation>
</comment>
<dbReference type="FunFam" id="1.20.120.1900:FF:000018">
    <property type="entry name" value="Gamma-tubulin complex component 6 isoform A"/>
    <property type="match status" value="1"/>
</dbReference>
<evidence type="ECO:0000259" key="6">
    <source>
        <dbReference type="Pfam" id="PF04130"/>
    </source>
</evidence>
<organism evidence="8 9">
    <name type="scientific">Carex littledalei</name>
    <dbReference type="NCBI Taxonomy" id="544730"/>
    <lineage>
        <taxon>Eukaryota</taxon>
        <taxon>Viridiplantae</taxon>
        <taxon>Streptophyta</taxon>
        <taxon>Embryophyta</taxon>
        <taxon>Tracheophyta</taxon>
        <taxon>Spermatophyta</taxon>
        <taxon>Magnoliopsida</taxon>
        <taxon>Liliopsida</taxon>
        <taxon>Poales</taxon>
        <taxon>Cyperaceae</taxon>
        <taxon>Cyperoideae</taxon>
        <taxon>Cariceae</taxon>
        <taxon>Carex</taxon>
        <taxon>Carex subgen. Euthyceras</taxon>
    </lineage>
</organism>
<sequence length="1112" mass="126295">MEIDSNLTSLLQSLTMAEPLTASRSWESIPSEGGLFRPANVPTNSGDPIHQPSSVTESALVHLALHALRGVKASLVELEEISDTFCSIPADRTNRSIPNLWCRGSSTSALGHLLRSIHSTGLKVFFLQEFINFYLYPTKNENEGKSPFSLVNQAFTVSIRKLLEGYFCALNTLSASVELRRSSNQNCCSDISLLEVYLHTEESRRLVESIGNICFPKHLGLDLAREDLNTETVMDFHKIFRGAELLSYLYVQLRDADPVHYGLLKYLFVRAFEPYWEFIKSWIYQANLNDPYEEFFLAWSDGGAVSSSFPASEDELSQFVKERSNVPLPCFLGDVSGPILRTGEQLHVLVKLLSFCNFSFVEKGPNSESILPCWFSGTYSQNSSFLLNSLIFSEKSIETLVSKREALYKTLMEKLQDIQLKFDVRSKWTKHGSQHRIRDAHYSNSDSMDMEADLNIHVGAENNDATYTSDESLYEEQLEKASMCSSSYDSEEELAALDVSISSPKRANAYERLFSSQISSNLDDQAVHVKDFIQEKREHEELHHEIGAISDTLIENDQNFSCWPLGSLLKNPFVSNRICLVLEEVQSIVDKDEPILSEGFEPFLVMDGLHGVQPEGESSFMGRNYNLGANPILTKAIWPSNDASGDEKCIRKRGFLGPFFDFSSVITPSGNFSEKFSSVKDSFLMEKPLGVTYSTEAKHLLKANVKSCTKTELNSWPSKEVQMKESARFDVSGGARWTGSLGYSSKDVEHTDDGDCWYGSDPACEMPLDLVMYKCIVQEILLQYKYVSSFTIKLLKEGFDLGDHFLALRRYHFMETADWADNLVASLFNQRWSKIQAEQNIAEVQGLLDLALQRSSCESDPYRDRLFVYFKEEDKVSFSGFASGLHIFDCVMLGFRVDWPVTIVITQEALKIYADIFGYLSQIRFSLFSLTQTWRSLKGLDKDNRSPTAMKELNSFLRVRQKISHFVSTLQQYVHSQLSDVSWCRFQHSLKHQAKDMLDLGSMHMSYLREAVHICFLSVETKPIASIIRNILQCAIDLRSCFTRAGSSSDTLTLHSLVNFPEVSAINKRFESHLKDLHLLYINSPKHGELSLCRFWGYLNYNNYYLFATFPF</sequence>
<dbReference type="Pfam" id="PF17681">
    <property type="entry name" value="GCP_N_terminal"/>
    <property type="match status" value="1"/>
</dbReference>
<feature type="domain" description="Gamma tubulin complex component protein N-terminal" evidence="7">
    <location>
        <begin position="64"/>
        <end position="401"/>
    </location>
</feature>
<dbReference type="AlphaFoldDB" id="A0A833QUB3"/>
<reference evidence="8" key="1">
    <citation type="submission" date="2020-01" db="EMBL/GenBank/DDBJ databases">
        <title>Genome sequence of Kobresia littledalei, the first chromosome-level genome in the family Cyperaceae.</title>
        <authorList>
            <person name="Qu G."/>
        </authorList>
    </citation>
    <scope>NUCLEOTIDE SEQUENCE</scope>
    <source>
        <strain evidence="8">C.B.Clarke</strain>
        <tissue evidence="8">Leaf</tissue>
    </source>
</reference>
<protein>
    <submittedName>
        <fullName evidence="8">Gamma-tubulin complex component 6</fullName>
    </submittedName>
</protein>
<proteinExistence type="inferred from homology"/>
<dbReference type="EMBL" id="SWLB01000017">
    <property type="protein sequence ID" value="KAF3327547.1"/>
    <property type="molecule type" value="Genomic_DNA"/>
</dbReference>
<accession>A0A833QUB3</accession>
<dbReference type="GO" id="GO:0051321">
    <property type="term" value="P:meiotic cell cycle"/>
    <property type="evidence" value="ECO:0007669"/>
    <property type="project" value="TreeGrafter"/>
</dbReference>
<evidence type="ECO:0000256" key="1">
    <source>
        <dbReference type="ARBA" id="ARBA00004245"/>
    </source>
</evidence>
<dbReference type="GO" id="GO:0000278">
    <property type="term" value="P:mitotic cell cycle"/>
    <property type="evidence" value="ECO:0007669"/>
    <property type="project" value="TreeGrafter"/>
</dbReference>
<dbReference type="InterPro" id="IPR042241">
    <property type="entry name" value="GCP_C_sf"/>
</dbReference>
<dbReference type="OrthoDB" id="775571at2759"/>
<comment type="similarity">
    <text evidence="2">Belongs to the TUBGCP family.</text>
</comment>
<dbReference type="GO" id="GO:0007020">
    <property type="term" value="P:microtubule nucleation"/>
    <property type="evidence" value="ECO:0007669"/>
    <property type="project" value="InterPro"/>
</dbReference>
<keyword evidence="3" id="KW-0963">Cytoplasm</keyword>
<gene>
    <name evidence="8" type="ORF">FCM35_KLT07665</name>
</gene>
<feature type="domain" description="Gamma tubulin complex component C-terminal" evidence="6">
    <location>
        <begin position="801"/>
        <end position="1105"/>
    </location>
</feature>
<dbReference type="GO" id="GO:0000930">
    <property type="term" value="C:gamma-tubulin complex"/>
    <property type="evidence" value="ECO:0007669"/>
    <property type="project" value="TreeGrafter"/>
</dbReference>
<evidence type="ECO:0000313" key="9">
    <source>
        <dbReference type="Proteomes" id="UP000623129"/>
    </source>
</evidence>
<dbReference type="GO" id="GO:0051011">
    <property type="term" value="F:microtubule minus-end binding"/>
    <property type="evidence" value="ECO:0007669"/>
    <property type="project" value="TreeGrafter"/>
</dbReference>
<comment type="caution">
    <text evidence="8">The sequence shown here is derived from an EMBL/GenBank/DDBJ whole genome shotgun (WGS) entry which is preliminary data.</text>
</comment>
<keyword evidence="4" id="KW-0493">Microtubule</keyword>
<dbReference type="GO" id="GO:0005874">
    <property type="term" value="C:microtubule"/>
    <property type="evidence" value="ECO:0007669"/>
    <property type="project" value="UniProtKB-KW"/>
</dbReference>